<protein>
    <submittedName>
        <fullName evidence="11">Pyruvate carboxylase</fullName>
    </submittedName>
</protein>
<dbReference type="AlphaFoldDB" id="J5TNJ3"/>
<evidence type="ECO:0000256" key="7">
    <source>
        <dbReference type="PROSITE-ProRule" id="PRU00409"/>
    </source>
</evidence>
<dbReference type="InterPro" id="IPR005479">
    <property type="entry name" value="CPAse_ATP-bd"/>
</dbReference>
<dbReference type="Pfam" id="PF02786">
    <property type="entry name" value="CPSase_L_D2"/>
    <property type="match status" value="1"/>
</dbReference>
<evidence type="ECO:0000256" key="4">
    <source>
        <dbReference type="ARBA" id="ARBA00022801"/>
    </source>
</evidence>
<dbReference type="SMART" id="SM00797">
    <property type="entry name" value="AHS2"/>
    <property type="match status" value="1"/>
</dbReference>
<comment type="cofactor">
    <cofactor evidence="1">
        <name>biotin</name>
        <dbReference type="ChEBI" id="CHEBI:57586"/>
    </cofactor>
</comment>
<dbReference type="SUPFAM" id="SSF51246">
    <property type="entry name" value="Rudiment single hybrid motif"/>
    <property type="match status" value="1"/>
</dbReference>
<dbReference type="SMART" id="SM00796">
    <property type="entry name" value="AHS1"/>
    <property type="match status" value="1"/>
</dbReference>
<evidence type="ECO:0000259" key="9">
    <source>
        <dbReference type="PROSITE" id="PS50975"/>
    </source>
</evidence>
<dbReference type="FunFam" id="3.40.50.20:FF:000010">
    <property type="entry name" value="Propionyl-CoA carboxylase subunit alpha"/>
    <property type="match status" value="1"/>
</dbReference>
<dbReference type="Gene3D" id="2.40.50.100">
    <property type="match status" value="1"/>
</dbReference>
<dbReference type="SUPFAM" id="SSF50891">
    <property type="entry name" value="Cyclophilin-like"/>
    <property type="match status" value="2"/>
</dbReference>
<dbReference type="InterPro" id="IPR003833">
    <property type="entry name" value="CT_C_D"/>
</dbReference>
<proteinExistence type="predicted"/>
<dbReference type="InterPro" id="IPR011054">
    <property type="entry name" value="Rudment_hybrid_motif"/>
</dbReference>
<dbReference type="InterPro" id="IPR011053">
    <property type="entry name" value="Single_hybrid_motif"/>
</dbReference>
<dbReference type="InterPro" id="IPR005482">
    <property type="entry name" value="Biotin_COase_C"/>
</dbReference>
<gene>
    <name evidence="11" type="ORF">A1Q1_06949</name>
</gene>
<keyword evidence="4" id="KW-0378">Hydrolase</keyword>
<dbReference type="InterPro" id="IPR050856">
    <property type="entry name" value="Biotin_carboxylase_complex"/>
</dbReference>
<dbReference type="GeneID" id="25990461"/>
<dbReference type="EMBL" id="ALBS01000046">
    <property type="protein sequence ID" value="EJT51811.1"/>
    <property type="molecule type" value="Genomic_DNA"/>
</dbReference>
<evidence type="ECO:0000256" key="6">
    <source>
        <dbReference type="ARBA" id="ARBA00023267"/>
    </source>
</evidence>
<dbReference type="PANTHER" id="PTHR18866">
    <property type="entry name" value="CARBOXYLASE:PYRUVATE/ACETYL-COA/PROPIONYL-COA CARBOXYLASE"/>
    <property type="match status" value="1"/>
</dbReference>
<keyword evidence="8" id="KW-0472">Membrane</keyword>
<dbReference type="InterPro" id="IPR005481">
    <property type="entry name" value="BC-like_N"/>
</dbReference>
<dbReference type="GO" id="GO:0016874">
    <property type="term" value="F:ligase activity"/>
    <property type="evidence" value="ECO:0007669"/>
    <property type="project" value="UniProtKB-KW"/>
</dbReference>
<feature type="transmembrane region" description="Helical" evidence="8">
    <location>
        <begin position="1019"/>
        <end position="1042"/>
    </location>
</feature>
<dbReference type="Gene3D" id="3.30.470.20">
    <property type="entry name" value="ATP-grasp fold, B domain"/>
    <property type="match status" value="1"/>
</dbReference>
<dbReference type="Pfam" id="PF02626">
    <property type="entry name" value="CT_A_B"/>
    <property type="match status" value="1"/>
</dbReference>
<evidence type="ECO:0000256" key="5">
    <source>
        <dbReference type="ARBA" id="ARBA00022840"/>
    </source>
</evidence>
<dbReference type="Gene3D" id="3.30.1360.40">
    <property type="match status" value="1"/>
</dbReference>
<keyword evidence="6" id="KW-0092">Biotin</keyword>
<comment type="caution">
    <text evidence="11">The sequence shown here is derived from an EMBL/GenBank/DDBJ whole genome shotgun (WGS) entry which is preliminary data.</text>
</comment>
<name>J5TNJ3_TRIAS</name>
<keyword evidence="2" id="KW-0436">Ligase</keyword>
<dbReference type="NCBIfam" id="TIGR00724">
    <property type="entry name" value="urea_amlyse_rel"/>
    <property type="match status" value="1"/>
</dbReference>
<evidence type="ECO:0000259" key="10">
    <source>
        <dbReference type="PROSITE" id="PS50979"/>
    </source>
</evidence>
<keyword evidence="11" id="KW-0670">Pyruvate</keyword>
<dbReference type="PANTHER" id="PTHR18866:SF128">
    <property type="entry name" value="UREA AMIDOLYASE"/>
    <property type="match status" value="1"/>
</dbReference>
<dbReference type="Pfam" id="PF02682">
    <property type="entry name" value="CT_C_D"/>
    <property type="match status" value="1"/>
</dbReference>
<dbReference type="SUPFAM" id="SSF56059">
    <property type="entry name" value="Glutathione synthetase ATP-binding domain-like"/>
    <property type="match status" value="1"/>
</dbReference>
<keyword evidence="3 7" id="KW-0547">Nucleotide-binding</keyword>
<dbReference type="InterPro" id="IPR003778">
    <property type="entry name" value="CT_A_B"/>
</dbReference>
<evidence type="ECO:0000313" key="11">
    <source>
        <dbReference type="EMBL" id="EJT51811.1"/>
    </source>
</evidence>
<accession>J5TNJ3</accession>
<reference evidence="11 12" key="1">
    <citation type="journal article" date="2012" name="Eukaryot. Cell">
        <title>Draft genome sequence of CBS 2479, the standard type strain of Trichosporon asahii.</title>
        <authorList>
            <person name="Yang R.Y."/>
            <person name="Li H.T."/>
            <person name="Zhu H."/>
            <person name="Zhou G.P."/>
            <person name="Wang M."/>
            <person name="Wang L."/>
        </authorList>
    </citation>
    <scope>NUCLEOTIDE SEQUENCE [LARGE SCALE GENOMIC DNA]</scope>
    <source>
        <strain evidence="12">ATCC 90039 / CBS 2479 / JCM 2466 / KCTC 7840 / NCYC 2677 / UAMH 7654</strain>
    </source>
</reference>
<dbReference type="InterPro" id="IPR011764">
    <property type="entry name" value="Biotin_carboxylation_dom"/>
</dbReference>
<feature type="transmembrane region" description="Helical" evidence="8">
    <location>
        <begin position="979"/>
        <end position="998"/>
    </location>
</feature>
<dbReference type="SUPFAM" id="SSF51230">
    <property type="entry name" value="Single hybrid motif"/>
    <property type="match status" value="1"/>
</dbReference>
<dbReference type="RefSeq" id="XP_014182673.1">
    <property type="nucleotide sequence ID" value="XM_014327198.1"/>
</dbReference>
<dbReference type="PROSITE" id="PS50979">
    <property type="entry name" value="BC"/>
    <property type="match status" value="1"/>
</dbReference>
<dbReference type="Gene3D" id="2.40.100.10">
    <property type="entry name" value="Cyclophilin-like"/>
    <property type="match status" value="2"/>
</dbReference>
<evidence type="ECO:0000256" key="8">
    <source>
        <dbReference type="SAM" id="Phobius"/>
    </source>
</evidence>
<dbReference type="KEGG" id="tasa:A1Q1_06949"/>
<dbReference type="VEuPathDB" id="FungiDB:A1Q1_06949"/>
<feature type="domain" description="ATP-grasp" evidence="9">
    <location>
        <begin position="136"/>
        <end position="341"/>
    </location>
</feature>
<organism evidence="11 12">
    <name type="scientific">Trichosporon asahii var. asahii (strain ATCC 90039 / CBS 2479 / JCM 2466 / KCTC 7840 / NBRC 103889/ NCYC 2677 / UAMH 7654)</name>
    <name type="common">Yeast</name>
    <dbReference type="NCBI Taxonomy" id="1186058"/>
    <lineage>
        <taxon>Eukaryota</taxon>
        <taxon>Fungi</taxon>
        <taxon>Dikarya</taxon>
        <taxon>Basidiomycota</taxon>
        <taxon>Agaricomycotina</taxon>
        <taxon>Tremellomycetes</taxon>
        <taxon>Trichosporonales</taxon>
        <taxon>Trichosporonaceae</taxon>
        <taxon>Trichosporon</taxon>
    </lineage>
</organism>
<dbReference type="GO" id="GO:0046872">
    <property type="term" value="F:metal ion binding"/>
    <property type="evidence" value="ECO:0007669"/>
    <property type="project" value="InterPro"/>
</dbReference>
<dbReference type="Pfam" id="PF02785">
    <property type="entry name" value="Biotin_carb_C"/>
    <property type="match status" value="1"/>
</dbReference>
<dbReference type="InterPro" id="IPR029000">
    <property type="entry name" value="Cyclophilin-like_dom_sf"/>
</dbReference>
<keyword evidence="5 7" id="KW-0067">ATP-binding</keyword>
<dbReference type="CDD" id="cd06850">
    <property type="entry name" value="biotinyl_domain"/>
    <property type="match status" value="1"/>
</dbReference>
<dbReference type="Proteomes" id="UP000002748">
    <property type="component" value="Unassembled WGS sequence"/>
</dbReference>
<dbReference type="Pfam" id="PF00364">
    <property type="entry name" value="Biotin_lipoyl"/>
    <property type="match status" value="1"/>
</dbReference>
<evidence type="ECO:0000256" key="1">
    <source>
        <dbReference type="ARBA" id="ARBA00001953"/>
    </source>
</evidence>
<dbReference type="GO" id="GO:0016787">
    <property type="term" value="F:hydrolase activity"/>
    <property type="evidence" value="ECO:0007669"/>
    <property type="project" value="UniProtKB-KW"/>
</dbReference>
<dbReference type="OrthoDB" id="196847at2759"/>
<keyword evidence="8" id="KW-1133">Transmembrane helix</keyword>
<dbReference type="InterPro" id="IPR016185">
    <property type="entry name" value="PreATP-grasp_dom_sf"/>
</dbReference>
<dbReference type="FunFam" id="3.30.1490.20:FF:000003">
    <property type="entry name" value="acetyl-CoA carboxylase isoform X1"/>
    <property type="match status" value="1"/>
</dbReference>
<feature type="domain" description="Biotin carboxylation" evidence="10">
    <location>
        <begin position="17"/>
        <end position="477"/>
    </location>
</feature>
<dbReference type="GO" id="GO:0005524">
    <property type="term" value="F:ATP binding"/>
    <property type="evidence" value="ECO:0007669"/>
    <property type="project" value="UniProtKB-UniRule"/>
</dbReference>
<dbReference type="Pfam" id="PF00289">
    <property type="entry name" value="Biotin_carb_N"/>
    <property type="match status" value="1"/>
</dbReference>
<evidence type="ECO:0000256" key="2">
    <source>
        <dbReference type="ARBA" id="ARBA00022598"/>
    </source>
</evidence>
<dbReference type="SUPFAM" id="SSF52440">
    <property type="entry name" value="PreATP-grasp domain"/>
    <property type="match status" value="1"/>
</dbReference>
<evidence type="ECO:0000313" key="12">
    <source>
        <dbReference type="Proteomes" id="UP000002748"/>
    </source>
</evidence>
<dbReference type="SUPFAM" id="SSF160467">
    <property type="entry name" value="PH0987 N-terminal domain-like"/>
    <property type="match status" value="1"/>
</dbReference>
<sequence>MPAPPSSSTSNPAMTVVKHKILITNRGEIALRIRRTADKLGIPTVAIYTLADAGTPHVFAAQEAYCIGDGTDPRGYLDMDAIMDIAKKSGATMVAPGYGFLSENATFAKMVEDAGLVFLGPTPHQISSMGLKHEAREVAIKAGVPIVPGSDGVVEDVEEAVKIAAQIGYPVIVKASGGGGGMGMTVCRDEKEMRANFDATREKGQILFKESAVFIEKYIERARHVEVQVFGNGEGHVIHAGERECSVQRRHQKIIEEAPCALFASARGQEVRKRMCQAAVDLCKLMNYRSAGTVEFVLDDTSPELSFYFLELNARIQVEHPVTEVIHPGLDLIELMIRQGMSPTGSLPAEELKQDPLLNIDGHAIEVRVYCENPNAGFQPSPGQLMEVSWGDVGERGRVETWVKSGTTVTPYYDPMIAKLIVWAPTRAECIDKAIKMLDETRVVGPPNNIDYCRQILDTKDFSDSTVTTTWCSRFAYHPPAIEVLTPGISTSVQDMPGRHIGLGFPRAGPADQLSFQAANLLVGNPTTTEGLEVTMSGPKLLFHVDSVIAVTGADMKVTIDKKEVPMWTTLPIKAGQTLAVGMVRHDLGMRGYIAVAGGFRNVAEFMGSKSTFAAAGLGGYQGRTLLMGDLLEIGKAEVKETLTVPENARIPLTNSWTVPVLANAQWDLEYLSKEGMETLLTAEWKVSTLSNRSGLRLDGPRIQWARADGGDGGAHPSNVIDQGYAFASLNINGDTPVLFTVDSPDMGGFSNVLAIANGAAWKTGQMRPGDSIRFVLVSPDEAAQINADDEAWLKACTTSSAKPLHQLTESKDIKDSTKSSVLYRVEATDTTPERIFRQCSDEYVIYEVGDMVLDVQNRVRVELWERAMREANIPGVLYMNACVRSSIVHFDPSVISMHDLVERMVEIDAGLGSGEDVELPITVHHMPCVPDDKWTHEAIEYYMKTAREEAVYLPSNTEYIARNNGMTLKDVHDTLTCTPWLVLAHGFFVMLPFIIPLDPTRRILGQKYNPSRTKTPEGAIGLAGVIGAIYPIASAGGYQLLGRTLSTWQPWSESHSLLTNFDSVQFYPVSEDEFESIERQFKAGAWKPKSEKSTFKMKDYLAMIESKADATKKFRAQQRACSSKVGEEEEKMFADFLKKKAEDEAAGVKPKTTADFPGEPVTSPLSASVWKVLVKEGDIIEDDEQHVVELEAMKTSVFVAAGDDTKGKKVTGIAVQHADPVNPGMPLIYLE</sequence>
<dbReference type="InterPro" id="IPR000089">
    <property type="entry name" value="Biotin_lipoyl"/>
</dbReference>
<dbReference type="PROSITE" id="PS00867">
    <property type="entry name" value="CPSASE_2"/>
    <property type="match status" value="1"/>
</dbReference>
<dbReference type="PROSITE" id="PS50975">
    <property type="entry name" value="ATP_GRASP"/>
    <property type="match status" value="1"/>
</dbReference>
<keyword evidence="8" id="KW-0812">Transmembrane</keyword>
<dbReference type="PROSITE" id="PS00866">
    <property type="entry name" value="CPSASE_1"/>
    <property type="match status" value="1"/>
</dbReference>
<dbReference type="InterPro" id="IPR011761">
    <property type="entry name" value="ATP-grasp"/>
</dbReference>
<dbReference type="SMART" id="SM00878">
    <property type="entry name" value="Biotin_carb_C"/>
    <property type="match status" value="1"/>
</dbReference>
<evidence type="ECO:0000256" key="3">
    <source>
        <dbReference type="ARBA" id="ARBA00022741"/>
    </source>
</evidence>
<dbReference type="HOGENOM" id="CLU_002162_0_1_1"/>